<dbReference type="GO" id="GO:0005737">
    <property type="term" value="C:cytoplasm"/>
    <property type="evidence" value="ECO:0007669"/>
    <property type="project" value="UniProtKB-SubCell"/>
</dbReference>
<dbReference type="EMBL" id="PQVG01000007">
    <property type="protein sequence ID" value="POY38192.1"/>
    <property type="molecule type" value="Genomic_DNA"/>
</dbReference>
<organism evidence="6 7">
    <name type="scientific">Flavobacterium alvei</name>
    <dbReference type="NCBI Taxonomy" id="2080416"/>
    <lineage>
        <taxon>Bacteria</taxon>
        <taxon>Pseudomonadati</taxon>
        <taxon>Bacteroidota</taxon>
        <taxon>Flavobacteriia</taxon>
        <taxon>Flavobacteriales</taxon>
        <taxon>Flavobacteriaceae</taxon>
        <taxon>Flavobacterium</taxon>
    </lineage>
</organism>
<accession>A0A2S5A782</accession>
<dbReference type="NCBIfam" id="TIGR03652">
    <property type="entry name" value="FeS_repair_RIC"/>
    <property type="match status" value="1"/>
</dbReference>
<dbReference type="InterPro" id="IPR012312">
    <property type="entry name" value="Hemerythrin-like"/>
</dbReference>
<dbReference type="PANTHER" id="PTHR36438">
    <property type="entry name" value="IRON-SULFUR CLUSTER REPAIR PROTEIN YTFE"/>
    <property type="match status" value="1"/>
</dbReference>
<dbReference type="Proteomes" id="UP000237310">
    <property type="component" value="Unassembled WGS sequence"/>
</dbReference>
<dbReference type="RefSeq" id="WP_103806625.1">
    <property type="nucleotide sequence ID" value="NZ_PQVG01000007.1"/>
</dbReference>
<dbReference type="Pfam" id="PF04405">
    <property type="entry name" value="ScdA_N"/>
    <property type="match status" value="1"/>
</dbReference>
<dbReference type="OrthoDB" id="9797132at2"/>
<dbReference type="InterPro" id="IPR019903">
    <property type="entry name" value="RIC_family"/>
</dbReference>
<comment type="subcellular location">
    <subcellularLocation>
        <location evidence="1">Cytoplasm</location>
    </subcellularLocation>
</comment>
<feature type="domain" description="Hemerythrin-like" evidence="5">
    <location>
        <begin position="84"/>
        <end position="232"/>
    </location>
</feature>
<sequence length="243" mass="27982">MSLQEITTIGDFVAKDFRTASIFTKYGIDFCCKGQKTIDEVCKKKGINEAVLLDELNAVFASKNESGIDFNSWPLDLLVDYIEKTHHRFVEEKTQDLIPFLDKLCNVHGSNHPELLEINELFKSSAHELALHMKKEELILFPFVKEMINGTKNHGSVSQPQFGTIKNPIAAMMQEHDFEGERFRRIAVLTNNYTPPEDACNTYRVTYALLQEFEQDLHKHIHLENNILFPKAKALEKFFSTEE</sequence>
<keyword evidence="7" id="KW-1185">Reference proteome</keyword>
<keyword evidence="2" id="KW-0963">Cytoplasm</keyword>
<keyword evidence="4" id="KW-0408">Iron</keyword>
<dbReference type="Pfam" id="PF01814">
    <property type="entry name" value="Hemerythrin"/>
    <property type="match status" value="1"/>
</dbReference>
<comment type="caution">
    <text evidence="6">The sequence shown here is derived from an EMBL/GenBank/DDBJ whole genome shotgun (WGS) entry which is preliminary data.</text>
</comment>
<evidence type="ECO:0000259" key="5">
    <source>
        <dbReference type="Pfam" id="PF01814"/>
    </source>
</evidence>
<dbReference type="PANTHER" id="PTHR36438:SF1">
    <property type="entry name" value="IRON-SULFUR CLUSTER REPAIR PROTEIN YTFE"/>
    <property type="match status" value="1"/>
</dbReference>
<evidence type="ECO:0000256" key="4">
    <source>
        <dbReference type="ARBA" id="ARBA00023004"/>
    </source>
</evidence>
<protein>
    <submittedName>
        <fullName evidence="6">Iron-sulfur cluster repair di-iron protein</fullName>
    </submittedName>
</protein>
<dbReference type="Gene3D" id="1.10.3910.10">
    <property type="entry name" value="SP0561-like"/>
    <property type="match status" value="1"/>
</dbReference>
<evidence type="ECO:0000256" key="1">
    <source>
        <dbReference type="ARBA" id="ARBA00004496"/>
    </source>
</evidence>
<gene>
    <name evidence="6" type="primary">ric</name>
    <name evidence="6" type="ORF">C3L50_13080</name>
</gene>
<dbReference type="GO" id="GO:0046872">
    <property type="term" value="F:metal ion binding"/>
    <property type="evidence" value="ECO:0007669"/>
    <property type="project" value="UniProtKB-KW"/>
</dbReference>
<name>A0A2S5A782_9FLAO</name>
<dbReference type="InterPro" id="IPR038062">
    <property type="entry name" value="ScdA-like_N_sf"/>
</dbReference>
<proteinExistence type="predicted"/>
<keyword evidence="3" id="KW-0479">Metal-binding</keyword>
<evidence type="ECO:0000256" key="2">
    <source>
        <dbReference type="ARBA" id="ARBA00022490"/>
    </source>
</evidence>
<evidence type="ECO:0000256" key="3">
    <source>
        <dbReference type="ARBA" id="ARBA00022723"/>
    </source>
</evidence>
<evidence type="ECO:0000313" key="7">
    <source>
        <dbReference type="Proteomes" id="UP000237310"/>
    </source>
</evidence>
<reference evidence="6 7" key="1">
    <citation type="submission" date="2018-01" db="EMBL/GenBank/DDBJ databases">
        <authorList>
            <person name="Gaut B.S."/>
            <person name="Morton B.R."/>
            <person name="Clegg M.T."/>
            <person name="Duvall M.R."/>
        </authorList>
    </citation>
    <scope>NUCLEOTIDE SEQUENCE [LARGE SCALE GENOMIC DNA]</scope>
    <source>
        <strain evidence="6 7">HR-AY</strain>
    </source>
</reference>
<dbReference type="AlphaFoldDB" id="A0A2S5A782"/>
<evidence type="ECO:0000313" key="6">
    <source>
        <dbReference type="EMBL" id="POY38192.1"/>
    </source>
</evidence>
<dbReference type="Gene3D" id="1.20.120.520">
    <property type="entry name" value="nmb1532 protein domain like"/>
    <property type="match status" value="1"/>
</dbReference>